<gene>
    <name evidence="6" type="ORF">GXW71_09275</name>
</gene>
<proteinExistence type="inferred from homology"/>
<evidence type="ECO:0000313" key="6">
    <source>
        <dbReference type="EMBL" id="MBR0664541.1"/>
    </source>
</evidence>
<dbReference type="PANTHER" id="PTHR10996">
    <property type="entry name" value="2-HYDROXYACID DEHYDROGENASE-RELATED"/>
    <property type="match status" value="1"/>
</dbReference>
<reference evidence="7" key="1">
    <citation type="journal article" date="2021" name="Syst. Appl. Microbiol.">
        <title>Roseomonas hellenica sp. nov., isolated from roots of wild-growing Alkanna tinctoria.</title>
        <authorList>
            <person name="Rat A."/>
            <person name="Naranjo H.D."/>
            <person name="Lebbe L."/>
            <person name="Cnockaert M."/>
            <person name="Krigas N."/>
            <person name="Grigoriadou K."/>
            <person name="Maloupa E."/>
            <person name="Willems A."/>
        </authorList>
    </citation>
    <scope>NUCLEOTIDE SEQUENCE [LARGE SCALE GENOMIC DNA]</scope>
    <source>
        <strain evidence="7">LMG 31523</strain>
    </source>
</reference>
<sequence>MDHRPAQGVGGARHVSNRSKIFVLDVFHPAGIAIAAEEADLVLWDDPAVVNWREEADALMVRMTPLRAEDFARARRLKVVVKQGVGIETIDLAAAAAHGVAVCNTPGVNSEAVAELALALGLAVTRRVAEMDRAVRSGGKVRRDDYLGLEASGRAVGIIGMGNIGTRVARKWRGAFDLRLIGYDPYVPATHWADLPHERAPTLQALLPQVDILTIHCPLNAETRHMIGRAELALMKPGAVLVNAARGGIVDEAALYDALREGCLFGAGLDVFEVEPPTLESTPLLSLPNLVATPHAAGGTEETQARSSELVARQVLDVLAGRPALSRVA</sequence>
<dbReference type="EMBL" id="JAAGBB010000009">
    <property type="protein sequence ID" value="MBR0664541.1"/>
    <property type="molecule type" value="Genomic_DNA"/>
</dbReference>
<dbReference type="SUPFAM" id="SSF52283">
    <property type="entry name" value="Formate/glycerate dehydrogenase catalytic domain-like"/>
    <property type="match status" value="1"/>
</dbReference>
<dbReference type="InterPro" id="IPR029753">
    <property type="entry name" value="D-isomer_DH_CS"/>
</dbReference>
<evidence type="ECO:0000259" key="5">
    <source>
        <dbReference type="Pfam" id="PF02826"/>
    </source>
</evidence>
<dbReference type="SUPFAM" id="SSF51735">
    <property type="entry name" value="NAD(P)-binding Rossmann-fold domains"/>
    <property type="match status" value="1"/>
</dbReference>
<dbReference type="InterPro" id="IPR050223">
    <property type="entry name" value="D-isomer_2-hydroxyacid_DH"/>
</dbReference>
<name>A0ABS5EW75_9PROT</name>
<feature type="domain" description="D-isomer specific 2-hydroxyacid dehydrogenase NAD-binding" evidence="5">
    <location>
        <begin position="119"/>
        <end position="297"/>
    </location>
</feature>
<keyword evidence="2 3" id="KW-0560">Oxidoreductase</keyword>
<evidence type="ECO:0000256" key="3">
    <source>
        <dbReference type="RuleBase" id="RU003719"/>
    </source>
</evidence>
<dbReference type="InterPro" id="IPR006140">
    <property type="entry name" value="D-isomer_DH_NAD-bd"/>
</dbReference>
<dbReference type="Pfam" id="PF00389">
    <property type="entry name" value="2-Hacid_dh"/>
    <property type="match status" value="1"/>
</dbReference>
<dbReference type="PROSITE" id="PS00065">
    <property type="entry name" value="D_2_HYDROXYACID_DH_1"/>
    <property type="match status" value="1"/>
</dbReference>
<dbReference type="InterPro" id="IPR006139">
    <property type="entry name" value="D-isomer_2_OHA_DH_cat_dom"/>
</dbReference>
<evidence type="ECO:0000259" key="4">
    <source>
        <dbReference type="Pfam" id="PF00389"/>
    </source>
</evidence>
<dbReference type="InterPro" id="IPR036291">
    <property type="entry name" value="NAD(P)-bd_dom_sf"/>
</dbReference>
<dbReference type="Pfam" id="PF02826">
    <property type="entry name" value="2-Hacid_dh_C"/>
    <property type="match status" value="1"/>
</dbReference>
<organism evidence="6 7">
    <name type="scientific">Plastoroseomonas hellenica</name>
    <dbReference type="NCBI Taxonomy" id="2687306"/>
    <lineage>
        <taxon>Bacteria</taxon>
        <taxon>Pseudomonadati</taxon>
        <taxon>Pseudomonadota</taxon>
        <taxon>Alphaproteobacteria</taxon>
        <taxon>Acetobacterales</taxon>
        <taxon>Acetobacteraceae</taxon>
        <taxon>Plastoroseomonas</taxon>
    </lineage>
</organism>
<evidence type="ECO:0000313" key="7">
    <source>
        <dbReference type="Proteomes" id="UP001196870"/>
    </source>
</evidence>
<dbReference type="PANTHER" id="PTHR10996:SF264">
    <property type="entry name" value="HYPOTHETICAL D-ISOMER SPECIFIC 2-HYDROXYACID DEHYDROGENASE (EUROFUNG)"/>
    <property type="match status" value="1"/>
</dbReference>
<dbReference type="InterPro" id="IPR029752">
    <property type="entry name" value="D-isomer_DH_CS1"/>
</dbReference>
<protein>
    <submittedName>
        <fullName evidence="6">D-3-phosphoglycerate dehydrogenase</fullName>
    </submittedName>
</protein>
<dbReference type="Proteomes" id="UP001196870">
    <property type="component" value="Unassembled WGS sequence"/>
</dbReference>
<comment type="similarity">
    <text evidence="1 3">Belongs to the D-isomer specific 2-hydroxyacid dehydrogenase family.</text>
</comment>
<evidence type="ECO:0000256" key="2">
    <source>
        <dbReference type="ARBA" id="ARBA00023002"/>
    </source>
</evidence>
<comment type="caution">
    <text evidence="6">The sequence shown here is derived from an EMBL/GenBank/DDBJ whole genome shotgun (WGS) entry which is preliminary data.</text>
</comment>
<accession>A0ABS5EW75</accession>
<evidence type="ECO:0000256" key="1">
    <source>
        <dbReference type="ARBA" id="ARBA00005854"/>
    </source>
</evidence>
<keyword evidence="7" id="KW-1185">Reference proteome</keyword>
<feature type="domain" description="D-isomer specific 2-hydroxyacid dehydrogenase catalytic" evidence="4">
    <location>
        <begin position="23"/>
        <end position="328"/>
    </location>
</feature>
<dbReference type="Gene3D" id="3.40.50.720">
    <property type="entry name" value="NAD(P)-binding Rossmann-like Domain"/>
    <property type="match status" value="2"/>
</dbReference>
<dbReference type="PROSITE" id="PS00671">
    <property type="entry name" value="D_2_HYDROXYACID_DH_3"/>
    <property type="match status" value="1"/>
</dbReference>